<feature type="compositionally biased region" description="Basic and acidic residues" evidence="1">
    <location>
        <begin position="806"/>
        <end position="828"/>
    </location>
</feature>
<sequence length="836" mass="92255">MDDATITQMFELIIATGLKDFLGCPAVYYEAALIEFFENGSVREDGVVVSTIRGINVEISEGMFATAFGLPTEGLTDVSDVPKDLVFDARSLFSESKEQVSISCFKKEMKIEYRLLHDILAKTLFVKVGSFDAVTCERFMIMTAITFDVKINWGSLLFGVLKAMVTPGSRQAKGYAIQICVVLSKVPGLELGESNPFPIHRVLTERTVHIFIHINEQIGMEKATGSTPVKKTVKKPVSKKRPAASETEVAPTAKKKRTTKGKPAAMALEAVPLQTIEPTADVPAELPLVPKRKSRKRRLVLEQEDDLVVDEPVEENATGVQETSTDVPVSEELPAADPDDIIEQILIQLDTATATQGDKIETWFDRAFDEEFATTEQENQYSEEEIDFDVAKTGEEARSSKHHPEELMSLDDLLIQISEDTMLPSVNAAEITKIRLGESINIQEPWTATVSQIIDLLSTAHSKSLEVLVTQQRENGLPIEQPCTSTYLDTSIGSGAVLAQFFSQAKSKFWVRPMVQIDGLWTLVQGPEFLRSSCKLSLFVNKRQVPTSVVVEDFVPHGCLIEPFQYWGAASSLIKTWGWARVCTDVVSISRAKSSPEIDSDSSDGSTVYCSPSPPDDSFTLGPVVSPTAQEENLYFVDIPESPPRPLLSQDSTSSSSDSQMNFDDTDTAAPAPTISQPGFSTASPDITEAIHQLRTSLDRISNQDNGAALKDVIILHLHDIEKKFTTRLDAQDRCKTAADILSLSIQIGELVDHIRGGDAKKGEIGSSSRRPPPVCVERRPLSTQANQGESSSGHGRVPSVEEAAEMVREAYRQADRREREREREKSLRRLRRRGH</sequence>
<name>A0A2Z7B8J4_9LAMI</name>
<keyword evidence="3" id="KW-1185">Reference proteome</keyword>
<evidence type="ECO:0008006" key="4">
    <source>
        <dbReference type="Google" id="ProtNLM"/>
    </source>
</evidence>
<dbReference type="EMBL" id="KV008305">
    <property type="protein sequence ID" value="KZV30356.1"/>
    <property type="molecule type" value="Genomic_DNA"/>
</dbReference>
<evidence type="ECO:0000256" key="1">
    <source>
        <dbReference type="SAM" id="MobiDB-lite"/>
    </source>
</evidence>
<feature type="region of interest" description="Disordered" evidence="1">
    <location>
        <begin position="594"/>
        <end position="624"/>
    </location>
</feature>
<feature type="compositionally biased region" description="Polar residues" evidence="1">
    <location>
        <begin position="674"/>
        <end position="684"/>
    </location>
</feature>
<evidence type="ECO:0000313" key="2">
    <source>
        <dbReference type="EMBL" id="KZV30356.1"/>
    </source>
</evidence>
<feature type="compositionally biased region" description="Polar residues" evidence="1">
    <location>
        <begin position="782"/>
        <end position="794"/>
    </location>
</feature>
<evidence type="ECO:0000313" key="3">
    <source>
        <dbReference type="Proteomes" id="UP000250235"/>
    </source>
</evidence>
<gene>
    <name evidence="2" type="ORF">F511_34883</name>
</gene>
<dbReference type="Proteomes" id="UP000250235">
    <property type="component" value="Unassembled WGS sequence"/>
</dbReference>
<organism evidence="2 3">
    <name type="scientific">Dorcoceras hygrometricum</name>
    <dbReference type="NCBI Taxonomy" id="472368"/>
    <lineage>
        <taxon>Eukaryota</taxon>
        <taxon>Viridiplantae</taxon>
        <taxon>Streptophyta</taxon>
        <taxon>Embryophyta</taxon>
        <taxon>Tracheophyta</taxon>
        <taxon>Spermatophyta</taxon>
        <taxon>Magnoliopsida</taxon>
        <taxon>eudicotyledons</taxon>
        <taxon>Gunneridae</taxon>
        <taxon>Pentapetalae</taxon>
        <taxon>asterids</taxon>
        <taxon>lamiids</taxon>
        <taxon>Lamiales</taxon>
        <taxon>Gesneriaceae</taxon>
        <taxon>Didymocarpoideae</taxon>
        <taxon>Trichosporeae</taxon>
        <taxon>Loxocarpinae</taxon>
        <taxon>Dorcoceras</taxon>
    </lineage>
</organism>
<proteinExistence type="predicted"/>
<protein>
    <recommendedName>
        <fullName evidence="4">Dystroglycan-like</fullName>
    </recommendedName>
</protein>
<feature type="region of interest" description="Disordered" evidence="1">
    <location>
        <begin position="639"/>
        <end position="684"/>
    </location>
</feature>
<feature type="compositionally biased region" description="Basic residues" evidence="1">
    <location>
        <begin position="231"/>
        <end position="242"/>
    </location>
</feature>
<feature type="compositionally biased region" description="Low complexity" evidence="1">
    <location>
        <begin position="649"/>
        <end position="660"/>
    </location>
</feature>
<feature type="region of interest" description="Disordered" evidence="1">
    <location>
        <begin position="758"/>
        <end position="836"/>
    </location>
</feature>
<feature type="region of interest" description="Disordered" evidence="1">
    <location>
        <begin position="225"/>
        <end position="262"/>
    </location>
</feature>
<accession>A0A2Z7B8J4</accession>
<dbReference type="AlphaFoldDB" id="A0A2Z7B8J4"/>
<reference evidence="2 3" key="1">
    <citation type="journal article" date="2015" name="Proc. Natl. Acad. Sci. U.S.A.">
        <title>The resurrection genome of Boea hygrometrica: A blueprint for survival of dehydration.</title>
        <authorList>
            <person name="Xiao L."/>
            <person name="Yang G."/>
            <person name="Zhang L."/>
            <person name="Yang X."/>
            <person name="Zhao S."/>
            <person name="Ji Z."/>
            <person name="Zhou Q."/>
            <person name="Hu M."/>
            <person name="Wang Y."/>
            <person name="Chen M."/>
            <person name="Xu Y."/>
            <person name="Jin H."/>
            <person name="Xiao X."/>
            <person name="Hu G."/>
            <person name="Bao F."/>
            <person name="Hu Y."/>
            <person name="Wan P."/>
            <person name="Li L."/>
            <person name="Deng X."/>
            <person name="Kuang T."/>
            <person name="Xiang C."/>
            <person name="Zhu J.K."/>
            <person name="Oliver M.J."/>
            <person name="He Y."/>
        </authorList>
    </citation>
    <scope>NUCLEOTIDE SEQUENCE [LARGE SCALE GENOMIC DNA]</scope>
    <source>
        <strain evidence="3">cv. XS01</strain>
    </source>
</reference>